<evidence type="ECO:0000313" key="3">
    <source>
        <dbReference type="Proteomes" id="UP001183629"/>
    </source>
</evidence>
<proteinExistence type="predicted"/>
<feature type="transmembrane region" description="Helical" evidence="1">
    <location>
        <begin position="167"/>
        <end position="185"/>
    </location>
</feature>
<keyword evidence="1" id="KW-1133">Transmembrane helix</keyword>
<feature type="transmembrane region" description="Helical" evidence="1">
    <location>
        <begin position="206"/>
        <end position="226"/>
    </location>
</feature>
<comment type="caution">
    <text evidence="2">The sequence shown here is derived from an EMBL/GenBank/DDBJ whole genome shotgun (WGS) entry which is preliminary data.</text>
</comment>
<dbReference type="RefSeq" id="WP_310408781.1">
    <property type="nucleotide sequence ID" value="NZ_JAVDYC010000001.1"/>
</dbReference>
<accession>A0AAE4CQB8</accession>
<reference evidence="2 3" key="1">
    <citation type="submission" date="2023-07" db="EMBL/GenBank/DDBJ databases">
        <title>Sequencing the genomes of 1000 actinobacteria strains.</title>
        <authorList>
            <person name="Klenk H.-P."/>
        </authorList>
    </citation>
    <scope>NUCLEOTIDE SEQUENCE [LARGE SCALE GENOMIC DNA]</scope>
    <source>
        <strain evidence="2 3">DSM 44711</strain>
    </source>
</reference>
<evidence type="ECO:0000256" key="1">
    <source>
        <dbReference type="SAM" id="Phobius"/>
    </source>
</evidence>
<dbReference type="AlphaFoldDB" id="A0AAE4CQB8"/>
<keyword evidence="1" id="KW-0812">Transmembrane</keyword>
<evidence type="ECO:0000313" key="2">
    <source>
        <dbReference type="EMBL" id="MDR7320322.1"/>
    </source>
</evidence>
<keyword evidence="1" id="KW-0472">Membrane</keyword>
<protein>
    <submittedName>
        <fullName evidence="2">Uncharacterized protein</fullName>
    </submittedName>
</protein>
<keyword evidence="3" id="KW-1185">Reference proteome</keyword>
<sequence>MRADSNRLGVVLTSSLVLVIAFLAIPSPSGATASRAAARAEQSVRIKNSAAYSVKVCIRSKNDPPETDAKDCVDHLTSPRSSTLTIDDKGAGLALDFYIKAGPSHKGYDATGRSWCTLSGTVQGAKMQCESIDRPPPTQPVPSIAAFDPSAVRDGDDRRVDINLLNLLAWSVSASGVVGILIVGLNMTLQMRRGDMGFGPDQWRQLTIVGISCIIAVAVAPILTFLDIKLP</sequence>
<organism evidence="2 3">
    <name type="scientific">Catenuloplanes niger</name>
    <dbReference type="NCBI Taxonomy" id="587534"/>
    <lineage>
        <taxon>Bacteria</taxon>
        <taxon>Bacillati</taxon>
        <taxon>Actinomycetota</taxon>
        <taxon>Actinomycetes</taxon>
        <taxon>Micromonosporales</taxon>
        <taxon>Micromonosporaceae</taxon>
        <taxon>Catenuloplanes</taxon>
    </lineage>
</organism>
<dbReference type="EMBL" id="JAVDYC010000001">
    <property type="protein sequence ID" value="MDR7320322.1"/>
    <property type="molecule type" value="Genomic_DNA"/>
</dbReference>
<name>A0AAE4CQB8_9ACTN</name>
<gene>
    <name evidence="2" type="ORF">J2S44_000572</name>
</gene>
<dbReference type="Proteomes" id="UP001183629">
    <property type="component" value="Unassembled WGS sequence"/>
</dbReference>